<evidence type="ECO:0000313" key="2">
    <source>
        <dbReference type="EMBL" id="HJC25782.1"/>
    </source>
</evidence>
<sequence length="49" mass="5996">MEKKTEIGRQTEEVKKKDDPDRIGFQENGFRKERSFLRKRFLKPKDKNL</sequence>
<accession>A0A9D2NJX2</accession>
<organism evidence="2 3">
    <name type="scientific">Candidatus Eisenbergiella merdavium</name>
    <dbReference type="NCBI Taxonomy" id="2838551"/>
    <lineage>
        <taxon>Bacteria</taxon>
        <taxon>Bacillati</taxon>
        <taxon>Bacillota</taxon>
        <taxon>Clostridia</taxon>
        <taxon>Lachnospirales</taxon>
        <taxon>Lachnospiraceae</taxon>
        <taxon>Eisenbergiella</taxon>
    </lineage>
</organism>
<protein>
    <submittedName>
        <fullName evidence="2">Uncharacterized protein</fullName>
    </submittedName>
</protein>
<comment type="caution">
    <text evidence="2">The sequence shown here is derived from an EMBL/GenBank/DDBJ whole genome shotgun (WGS) entry which is preliminary data.</text>
</comment>
<reference evidence="2" key="2">
    <citation type="submission" date="2021-04" db="EMBL/GenBank/DDBJ databases">
        <authorList>
            <person name="Gilroy R."/>
        </authorList>
    </citation>
    <scope>NUCLEOTIDE SEQUENCE</scope>
    <source>
        <strain evidence="2">USAMLcec2-132</strain>
    </source>
</reference>
<dbReference type="EMBL" id="DWWS01000072">
    <property type="protein sequence ID" value="HJC25782.1"/>
    <property type="molecule type" value="Genomic_DNA"/>
</dbReference>
<feature type="region of interest" description="Disordered" evidence="1">
    <location>
        <begin position="1"/>
        <end position="27"/>
    </location>
</feature>
<proteinExistence type="predicted"/>
<gene>
    <name evidence="2" type="ORF">H9761_19150</name>
</gene>
<name>A0A9D2NJX2_9FIRM</name>
<dbReference type="Proteomes" id="UP000823891">
    <property type="component" value="Unassembled WGS sequence"/>
</dbReference>
<reference evidence="2" key="1">
    <citation type="journal article" date="2021" name="PeerJ">
        <title>Extensive microbial diversity within the chicken gut microbiome revealed by metagenomics and culture.</title>
        <authorList>
            <person name="Gilroy R."/>
            <person name="Ravi A."/>
            <person name="Getino M."/>
            <person name="Pursley I."/>
            <person name="Horton D.L."/>
            <person name="Alikhan N.F."/>
            <person name="Baker D."/>
            <person name="Gharbi K."/>
            <person name="Hall N."/>
            <person name="Watson M."/>
            <person name="Adriaenssens E.M."/>
            <person name="Foster-Nyarko E."/>
            <person name="Jarju S."/>
            <person name="Secka A."/>
            <person name="Antonio M."/>
            <person name="Oren A."/>
            <person name="Chaudhuri R.R."/>
            <person name="La Ragione R."/>
            <person name="Hildebrand F."/>
            <person name="Pallen M.J."/>
        </authorList>
    </citation>
    <scope>NUCLEOTIDE SEQUENCE</scope>
    <source>
        <strain evidence="2">USAMLcec2-132</strain>
    </source>
</reference>
<evidence type="ECO:0000256" key="1">
    <source>
        <dbReference type="SAM" id="MobiDB-lite"/>
    </source>
</evidence>
<dbReference type="AlphaFoldDB" id="A0A9D2NJX2"/>
<evidence type="ECO:0000313" key="3">
    <source>
        <dbReference type="Proteomes" id="UP000823891"/>
    </source>
</evidence>